<dbReference type="PANTHER" id="PTHR43767:SF11">
    <property type="entry name" value="MEDIUM-CHAIN-FATTY-ACID--COA LIGASE"/>
    <property type="match status" value="1"/>
</dbReference>
<dbReference type="NCBIfam" id="NF004837">
    <property type="entry name" value="PRK06187.1"/>
    <property type="match status" value="1"/>
</dbReference>
<dbReference type="InterPro" id="IPR050237">
    <property type="entry name" value="ATP-dep_AMP-bd_enzyme"/>
</dbReference>
<evidence type="ECO:0000313" key="4">
    <source>
        <dbReference type="Proteomes" id="UP001500392"/>
    </source>
</evidence>
<feature type="domain" description="AMP-dependent synthetase/ligase" evidence="1">
    <location>
        <begin position="30"/>
        <end position="405"/>
    </location>
</feature>
<accession>A0ABP7WSL7</accession>
<dbReference type="InterPro" id="IPR045851">
    <property type="entry name" value="AMP-bd_C_sf"/>
</dbReference>
<gene>
    <name evidence="3" type="ORF">GCM10022414_19230</name>
</gene>
<organism evidence="3 4">
    <name type="scientific">Zhongshania borealis</name>
    <dbReference type="NCBI Taxonomy" id="889488"/>
    <lineage>
        <taxon>Bacteria</taxon>
        <taxon>Pseudomonadati</taxon>
        <taxon>Pseudomonadota</taxon>
        <taxon>Gammaproteobacteria</taxon>
        <taxon>Cellvibrionales</taxon>
        <taxon>Spongiibacteraceae</taxon>
        <taxon>Zhongshania</taxon>
    </lineage>
</organism>
<dbReference type="Proteomes" id="UP001500392">
    <property type="component" value="Unassembled WGS sequence"/>
</dbReference>
<dbReference type="Pfam" id="PF00501">
    <property type="entry name" value="AMP-binding"/>
    <property type="match status" value="1"/>
</dbReference>
<dbReference type="InterPro" id="IPR000873">
    <property type="entry name" value="AMP-dep_synth/lig_dom"/>
</dbReference>
<name>A0ABP7WSL7_9GAMM</name>
<dbReference type="PANTHER" id="PTHR43767">
    <property type="entry name" value="LONG-CHAIN-FATTY-ACID--COA LIGASE"/>
    <property type="match status" value="1"/>
</dbReference>
<dbReference type="SUPFAM" id="SSF56801">
    <property type="entry name" value="Acetyl-CoA synthetase-like"/>
    <property type="match status" value="1"/>
</dbReference>
<protein>
    <submittedName>
        <fullName evidence="3">Fatty acid--CoA ligase</fullName>
    </submittedName>
</protein>
<dbReference type="CDD" id="cd12119">
    <property type="entry name" value="ttLC_FACS_AlkK_like"/>
    <property type="match status" value="1"/>
</dbReference>
<keyword evidence="3" id="KW-0436">Ligase</keyword>
<proteinExistence type="predicted"/>
<dbReference type="Gene3D" id="3.30.300.30">
    <property type="match status" value="1"/>
</dbReference>
<dbReference type="Pfam" id="PF13193">
    <property type="entry name" value="AMP-binding_C"/>
    <property type="match status" value="1"/>
</dbReference>
<feature type="domain" description="AMP-binding enzyme C-terminal" evidence="2">
    <location>
        <begin position="454"/>
        <end position="534"/>
    </location>
</feature>
<evidence type="ECO:0000259" key="1">
    <source>
        <dbReference type="Pfam" id="PF00501"/>
    </source>
</evidence>
<dbReference type="Gene3D" id="3.40.50.12780">
    <property type="entry name" value="N-terminal domain of ligase-like"/>
    <property type="match status" value="1"/>
</dbReference>
<evidence type="ECO:0000259" key="2">
    <source>
        <dbReference type="Pfam" id="PF13193"/>
    </source>
</evidence>
<reference evidence="4" key="1">
    <citation type="journal article" date="2019" name="Int. J. Syst. Evol. Microbiol.">
        <title>The Global Catalogue of Microorganisms (GCM) 10K type strain sequencing project: providing services to taxonomists for standard genome sequencing and annotation.</title>
        <authorList>
            <consortium name="The Broad Institute Genomics Platform"/>
            <consortium name="The Broad Institute Genome Sequencing Center for Infectious Disease"/>
            <person name="Wu L."/>
            <person name="Ma J."/>
        </authorList>
    </citation>
    <scope>NUCLEOTIDE SEQUENCE [LARGE SCALE GENOMIC DNA]</scope>
    <source>
        <strain evidence="4">JCM 17304</strain>
    </source>
</reference>
<dbReference type="EMBL" id="BAABDM010000003">
    <property type="protein sequence ID" value="GAA4095249.1"/>
    <property type="molecule type" value="Genomic_DNA"/>
</dbReference>
<keyword evidence="4" id="KW-1185">Reference proteome</keyword>
<dbReference type="RefSeq" id="WP_344935174.1">
    <property type="nucleotide sequence ID" value="NZ_BAABDM010000003.1"/>
</dbReference>
<dbReference type="GO" id="GO:0016874">
    <property type="term" value="F:ligase activity"/>
    <property type="evidence" value="ECO:0007669"/>
    <property type="project" value="UniProtKB-KW"/>
</dbReference>
<sequence length="546" mass="59837">MQNNNAVIAAEAYNYPLLIKQLWSAPLVHSPNQEIVYRGNIRLSYSSVRSRVACLANVLSGAGVSMGDTVAVMDWDSHRYLESYYAVPMMGAVLQTVNIRLSPDQVLYTLNHAGPKVVLLNSEFLPLYLEIREQLTSVETVIWISDEAEAAPTSIPVLGSYETLLAEASADYDFPDFDENTRATTFYTTGTTGNPKGVYFSHRQLVLHSLATMAALGSSAKGQNFHTGDVYMPITPMFHVHAWGIPYVALMLGVKQVYPGRYQPDQLLKLIQDEGVTFSHCVPTILQMLLNTPGSDKVDLSEWKVVIGGSALSDGLARAAIKRGIDVFGGYGMSETCPLLSLAQLRPALGELSEDEQILYRCKAGTPVPLVDLRTVDHDMNDVPADGQTSGEVVVRTPWLTQGYFGNPEASDELWAGGYLHTQDIGISERGYLKITDRIKDVIKTGGEWVSSIEIEDLLSKHAGVIEAAVIGAKDEKWGERPVALVVANNDTPPSVAELKAHLQVFADEGQMSRYAVPDQILFIDSIDKTSVGKINKKVLREKYGN</sequence>
<comment type="caution">
    <text evidence="3">The sequence shown here is derived from an EMBL/GenBank/DDBJ whole genome shotgun (WGS) entry which is preliminary data.</text>
</comment>
<dbReference type="InterPro" id="IPR042099">
    <property type="entry name" value="ANL_N_sf"/>
</dbReference>
<dbReference type="InterPro" id="IPR025110">
    <property type="entry name" value="AMP-bd_C"/>
</dbReference>
<evidence type="ECO:0000313" key="3">
    <source>
        <dbReference type="EMBL" id="GAA4095249.1"/>
    </source>
</evidence>